<organism evidence="1 2">
    <name type="scientific">Kouleothrix aurantiaca</name>
    <dbReference type="NCBI Taxonomy" id="186479"/>
    <lineage>
        <taxon>Bacteria</taxon>
        <taxon>Bacillati</taxon>
        <taxon>Chloroflexota</taxon>
        <taxon>Chloroflexia</taxon>
        <taxon>Chloroflexales</taxon>
        <taxon>Roseiflexineae</taxon>
        <taxon>Roseiflexaceae</taxon>
        <taxon>Kouleothrix</taxon>
    </lineage>
</organism>
<dbReference type="EMBL" id="LJCR01002380">
    <property type="protein sequence ID" value="KPV48809.1"/>
    <property type="molecule type" value="Genomic_DNA"/>
</dbReference>
<comment type="caution">
    <text evidence="1">The sequence shown here is derived from an EMBL/GenBank/DDBJ whole genome shotgun (WGS) entry which is preliminary data.</text>
</comment>
<evidence type="ECO:0000313" key="1">
    <source>
        <dbReference type="EMBL" id="KPV48809.1"/>
    </source>
</evidence>
<keyword evidence="2" id="KW-1185">Reference proteome</keyword>
<gene>
    <name evidence="1" type="ORF">SE17_36065</name>
</gene>
<evidence type="ECO:0000313" key="2">
    <source>
        <dbReference type="Proteomes" id="UP000050509"/>
    </source>
</evidence>
<dbReference type="SUPFAM" id="SSF88874">
    <property type="entry name" value="Receptor-binding domain of short tail fibre protein gp12"/>
    <property type="match status" value="1"/>
</dbReference>
<accession>A0A0P9EWW8</accession>
<sequence>APNAAMNPEAIGLTGGDQPHTNLPPYLALNFCIAYQGEFPPRP</sequence>
<reference evidence="1 2" key="1">
    <citation type="submission" date="2015-09" db="EMBL/GenBank/DDBJ databases">
        <title>Draft genome sequence of Kouleothrix aurantiaca JCM 19913.</title>
        <authorList>
            <person name="Hemp J."/>
        </authorList>
    </citation>
    <scope>NUCLEOTIDE SEQUENCE [LARGE SCALE GENOMIC DNA]</scope>
    <source>
        <strain evidence="1 2">COM-B</strain>
    </source>
</reference>
<dbReference type="AlphaFoldDB" id="A0A0P9EWW8"/>
<proteinExistence type="predicted"/>
<protein>
    <submittedName>
        <fullName evidence="1">Phage tail protein</fullName>
    </submittedName>
</protein>
<dbReference type="Proteomes" id="UP000050509">
    <property type="component" value="Unassembled WGS sequence"/>
</dbReference>
<name>A0A0P9EWW8_9CHLR</name>
<feature type="non-terminal residue" evidence="1">
    <location>
        <position position="1"/>
    </location>
</feature>